<dbReference type="GO" id="GO:0007157">
    <property type="term" value="P:heterophilic cell-cell adhesion via plasma membrane cell adhesion molecules"/>
    <property type="evidence" value="ECO:0007669"/>
    <property type="project" value="TreeGrafter"/>
</dbReference>
<reference evidence="7" key="1">
    <citation type="submission" date="2021-03" db="EMBL/GenBank/DDBJ databases">
        <authorList>
            <person name="Bekaert M."/>
        </authorList>
    </citation>
    <scope>NUCLEOTIDE SEQUENCE</scope>
</reference>
<gene>
    <name evidence="7" type="ORF">MEDL_51574</name>
</gene>
<dbReference type="GO" id="GO:0046982">
    <property type="term" value="F:protein heterodimerization activity"/>
    <property type="evidence" value="ECO:0007669"/>
    <property type="project" value="TreeGrafter"/>
</dbReference>
<dbReference type="PROSITE" id="PS50026">
    <property type="entry name" value="EGF_3"/>
    <property type="match status" value="1"/>
</dbReference>
<dbReference type="OrthoDB" id="10417081at2759"/>
<dbReference type="GO" id="GO:0043005">
    <property type="term" value="C:neuron projection"/>
    <property type="evidence" value="ECO:0007669"/>
    <property type="project" value="TreeGrafter"/>
</dbReference>
<keyword evidence="2" id="KW-0677">Repeat</keyword>
<keyword evidence="8" id="KW-1185">Reference proteome</keyword>
<evidence type="ECO:0000313" key="7">
    <source>
        <dbReference type="EMBL" id="CAG2239204.1"/>
    </source>
</evidence>
<dbReference type="InterPro" id="IPR016186">
    <property type="entry name" value="C-type_lectin-like/link_sf"/>
</dbReference>
<keyword evidence="1 4" id="KW-0245">EGF-like domain</keyword>
<evidence type="ECO:0000259" key="5">
    <source>
        <dbReference type="PROSITE" id="PS50026"/>
    </source>
</evidence>
<dbReference type="EMBL" id="CAJPWZ010002507">
    <property type="protein sequence ID" value="CAG2239204.1"/>
    <property type="molecule type" value="Genomic_DNA"/>
</dbReference>
<dbReference type="PROSITE" id="PS00022">
    <property type="entry name" value="EGF_1"/>
    <property type="match status" value="2"/>
</dbReference>
<dbReference type="PROSITE" id="PS50948">
    <property type="entry name" value="PAN"/>
    <property type="match status" value="1"/>
</dbReference>
<dbReference type="InterPro" id="IPR001304">
    <property type="entry name" value="C-type_lectin-like"/>
</dbReference>
<dbReference type="PROSITE" id="PS01186">
    <property type="entry name" value="EGF_2"/>
    <property type="match status" value="1"/>
</dbReference>
<sequence length="608" mass="65375">MIAFWAHLLSIVQVFKYFGFASSELVIWYKAPLIGSYTANDVLVKTKARSKVECSAQCSKYPGCSSFEYVILTKTCSILVVSEQSFPLVNNSDICYYLPTNPATNPCYAVFCGVGTCSNGMCSCPSDYYGVSCENYDPCYSVNCGVGTCSGGTCSCPSGYSGDSCQTYDPCHNINCGVGTCSGGTCSCPGGYSGSICQTYDPCYSVSCGVGTCSGGTCSCPGGYSGGSCQTYDPCYNINCGVGTCSGGTCNCPGGYSGSICQTYDPCYNVNCGVGTCSGGTCSCPDGYSGSNCQNSCPTGYDWLSSSNTCVKFYDGDYRSWANLKTACQADGADLPLLNTDTLFNDFRIYMDQKSSDRVAVDGTLSGNQGIWSNGEVLSSNRFCSGNPDLNYQSNVCLYFEDTAAGYCGATNNRIDDSYCDTSALRICHAVSVTWYKSQLTGTNNANEIKWSVKVRSVTECCYQCNFDSNCRSFQYETGAGYCTLLFASRQTGPFVNSTRIVHYRDYLGCPTGYDHLPTSNACVALHTEYRTWNDSLIACQNEGADLPILDTDTLYKEFLDYMDNKAVAPARVAVHGRVIHNIGYWGNGGIIDISEILCFPTRPVTHP</sequence>
<dbReference type="InterPro" id="IPR016187">
    <property type="entry name" value="CTDL_fold"/>
</dbReference>
<dbReference type="PANTHER" id="PTHR11219">
    <property type="entry name" value="TENEURIN AND N-ACETYLGLUCOSAMINE-1-PHOSPHODIESTER ALPHA-N-ACETYLGLUCOSAMINIDASE"/>
    <property type="match status" value="1"/>
</dbReference>
<comment type="caution">
    <text evidence="4">Lacks conserved residue(s) required for the propagation of feature annotation.</text>
</comment>
<name>A0A8S3TZZ3_MYTED</name>
<dbReference type="PANTHER" id="PTHR11219:SF69">
    <property type="entry name" value="TENEURIN-A"/>
    <property type="match status" value="1"/>
</dbReference>
<evidence type="ECO:0000313" key="8">
    <source>
        <dbReference type="Proteomes" id="UP000683360"/>
    </source>
</evidence>
<dbReference type="SMART" id="SM00034">
    <property type="entry name" value="CLECT"/>
    <property type="match status" value="1"/>
</dbReference>
<protein>
    <submittedName>
        <fullName evidence="7">Uncharacterized protein</fullName>
    </submittedName>
</protein>
<dbReference type="GO" id="GO:0048666">
    <property type="term" value="P:neuron development"/>
    <property type="evidence" value="ECO:0007669"/>
    <property type="project" value="TreeGrafter"/>
</dbReference>
<organism evidence="7 8">
    <name type="scientific">Mytilus edulis</name>
    <name type="common">Blue mussel</name>
    <dbReference type="NCBI Taxonomy" id="6550"/>
    <lineage>
        <taxon>Eukaryota</taxon>
        <taxon>Metazoa</taxon>
        <taxon>Spiralia</taxon>
        <taxon>Lophotrochozoa</taxon>
        <taxon>Mollusca</taxon>
        <taxon>Bivalvia</taxon>
        <taxon>Autobranchia</taxon>
        <taxon>Pteriomorphia</taxon>
        <taxon>Mytilida</taxon>
        <taxon>Mytiloidea</taxon>
        <taxon>Mytilidae</taxon>
        <taxon>Mytilinae</taxon>
        <taxon>Mytilus</taxon>
    </lineage>
</organism>
<dbReference type="SMART" id="SM00181">
    <property type="entry name" value="EGF"/>
    <property type="match status" value="6"/>
</dbReference>
<dbReference type="AlphaFoldDB" id="A0A8S3TZZ3"/>
<feature type="domain" description="EGF-like" evidence="5">
    <location>
        <begin position="161"/>
        <end position="198"/>
    </location>
</feature>
<dbReference type="Proteomes" id="UP000683360">
    <property type="component" value="Unassembled WGS sequence"/>
</dbReference>
<evidence type="ECO:0000256" key="2">
    <source>
        <dbReference type="ARBA" id="ARBA00022737"/>
    </source>
</evidence>
<dbReference type="GO" id="GO:0042803">
    <property type="term" value="F:protein homodimerization activity"/>
    <property type="evidence" value="ECO:0007669"/>
    <property type="project" value="TreeGrafter"/>
</dbReference>
<dbReference type="Pfam" id="PF00024">
    <property type="entry name" value="PAN_1"/>
    <property type="match status" value="2"/>
</dbReference>
<accession>A0A8S3TZZ3</accession>
<feature type="domain" description="Apple" evidence="6">
    <location>
        <begin position="428"/>
        <end position="510"/>
    </location>
</feature>
<dbReference type="Gene3D" id="3.10.100.10">
    <property type="entry name" value="Mannose-Binding Protein A, subunit A"/>
    <property type="match status" value="1"/>
</dbReference>
<proteinExistence type="predicted"/>
<evidence type="ECO:0000259" key="6">
    <source>
        <dbReference type="PROSITE" id="PS50948"/>
    </source>
</evidence>
<dbReference type="InterPro" id="IPR051216">
    <property type="entry name" value="Teneurin"/>
</dbReference>
<dbReference type="Gene3D" id="2.10.25.10">
    <property type="entry name" value="Laminin"/>
    <property type="match status" value="1"/>
</dbReference>
<keyword evidence="3 4" id="KW-1015">Disulfide bond</keyword>
<comment type="caution">
    <text evidence="7">The sequence shown here is derived from an EMBL/GenBank/DDBJ whole genome shotgun (WGS) entry which is preliminary data.</text>
</comment>
<dbReference type="Gene3D" id="3.50.4.10">
    <property type="entry name" value="Hepatocyte Growth Factor"/>
    <property type="match status" value="1"/>
</dbReference>
<dbReference type="InterPro" id="IPR003609">
    <property type="entry name" value="Pan_app"/>
</dbReference>
<feature type="disulfide bond" evidence="4">
    <location>
        <begin position="188"/>
        <end position="197"/>
    </location>
</feature>
<dbReference type="GO" id="GO:0050839">
    <property type="term" value="F:cell adhesion molecule binding"/>
    <property type="evidence" value="ECO:0007669"/>
    <property type="project" value="TreeGrafter"/>
</dbReference>
<evidence type="ECO:0000256" key="4">
    <source>
        <dbReference type="PROSITE-ProRule" id="PRU00076"/>
    </source>
</evidence>
<dbReference type="SUPFAM" id="SSF56436">
    <property type="entry name" value="C-type lectin-like"/>
    <property type="match status" value="2"/>
</dbReference>
<dbReference type="SUPFAM" id="SSF57414">
    <property type="entry name" value="Hairpin loop containing domain-like"/>
    <property type="match status" value="1"/>
</dbReference>
<evidence type="ECO:0000256" key="3">
    <source>
        <dbReference type="ARBA" id="ARBA00023157"/>
    </source>
</evidence>
<dbReference type="InterPro" id="IPR000742">
    <property type="entry name" value="EGF"/>
</dbReference>
<evidence type="ECO:0000256" key="1">
    <source>
        <dbReference type="ARBA" id="ARBA00022536"/>
    </source>
</evidence>